<dbReference type="PANTHER" id="PTHR20930">
    <property type="entry name" value="OVARIAN CARCINOMA ANTIGEN CA125-RELATED"/>
    <property type="match status" value="1"/>
</dbReference>
<keyword evidence="4" id="KW-1185">Reference proteome</keyword>
<reference evidence="3 4" key="1">
    <citation type="journal article" date="2023" name="G3 (Bethesda)">
        <title>A chromosome-length genome assembly and annotation of blackberry (Rubus argutus, cv. 'Hillquist').</title>
        <authorList>
            <person name="Bruna T."/>
            <person name="Aryal R."/>
            <person name="Dudchenko O."/>
            <person name="Sargent D.J."/>
            <person name="Mead D."/>
            <person name="Buti M."/>
            <person name="Cavallini A."/>
            <person name="Hytonen T."/>
            <person name="Andres J."/>
            <person name="Pham M."/>
            <person name="Weisz D."/>
            <person name="Mascagni F."/>
            <person name="Usai G."/>
            <person name="Natali L."/>
            <person name="Bassil N."/>
            <person name="Fernandez G.E."/>
            <person name="Lomsadze A."/>
            <person name="Armour M."/>
            <person name="Olukolu B."/>
            <person name="Poorten T."/>
            <person name="Britton C."/>
            <person name="Davik J."/>
            <person name="Ashrafi H."/>
            <person name="Aiden E.L."/>
            <person name="Borodovsky M."/>
            <person name="Worthington M."/>
        </authorList>
    </citation>
    <scope>NUCLEOTIDE SEQUENCE [LARGE SCALE GENOMIC DNA]</scope>
    <source>
        <strain evidence="3">PI 553951</strain>
    </source>
</reference>
<dbReference type="Proteomes" id="UP001457282">
    <property type="component" value="Unassembled WGS sequence"/>
</dbReference>
<feature type="domain" description="PB1" evidence="2">
    <location>
        <begin position="4"/>
        <end position="100"/>
    </location>
</feature>
<dbReference type="EMBL" id="JBEDUW010000005">
    <property type="protein sequence ID" value="KAK9926822.1"/>
    <property type="molecule type" value="Genomic_DNA"/>
</dbReference>
<evidence type="ECO:0000313" key="4">
    <source>
        <dbReference type="Proteomes" id="UP001457282"/>
    </source>
</evidence>
<protein>
    <recommendedName>
        <fullName evidence="2">PB1 domain-containing protein</fullName>
    </recommendedName>
</protein>
<name>A0AAW1WU10_RUBAR</name>
<dbReference type="Gene3D" id="3.10.20.90">
    <property type="entry name" value="Phosphatidylinositol 3-kinase Catalytic Subunit, Chain A, domain 1"/>
    <property type="match status" value="1"/>
</dbReference>
<comment type="caution">
    <text evidence="3">The sequence shown here is derived from an EMBL/GenBank/DDBJ whole genome shotgun (WGS) entry which is preliminary data.</text>
</comment>
<evidence type="ECO:0000313" key="3">
    <source>
        <dbReference type="EMBL" id="KAK9926822.1"/>
    </source>
</evidence>
<comment type="subunit">
    <text evidence="1">Homodimers and heterodimers.</text>
</comment>
<evidence type="ECO:0000259" key="2">
    <source>
        <dbReference type="PROSITE" id="PS51745"/>
    </source>
</evidence>
<proteinExistence type="predicted"/>
<dbReference type="AlphaFoldDB" id="A0AAW1WU10"/>
<sequence>MASTVVIKVRYFGTAKVKVGDRVRHLKAPIDENGQLGLDMGGLRKRICSTCYLPTGADITLVYIDEDGDVVTLVDDDDLRDAMRQRLKSFRIDVLMNDDKAYAKSSSQRSTQVLVDSVDTTSSATHNYDDRSRHYLNECPFVADYPVNPTVACLERNHSEAIAHRWYDSAPYWC</sequence>
<dbReference type="PROSITE" id="PS51745">
    <property type="entry name" value="PB1"/>
    <property type="match status" value="1"/>
</dbReference>
<dbReference type="InterPro" id="IPR000270">
    <property type="entry name" value="PB1_dom"/>
</dbReference>
<dbReference type="PANTHER" id="PTHR20930:SF0">
    <property type="entry name" value="PROTEIN ILRUN"/>
    <property type="match status" value="1"/>
</dbReference>
<dbReference type="SUPFAM" id="SSF54277">
    <property type="entry name" value="CAD &amp; PB1 domains"/>
    <property type="match status" value="1"/>
</dbReference>
<accession>A0AAW1WU10</accession>
<organism evidence="3 4">
    <name type="scientific">Rubus argutus</name>
    <name type="common">Southern blackberry</name>
    <dbReference type="NCBI Taxonomy" id="59490"/>
    <lineage>
        <taxon>Eukaryota</taxon>
        <taxon>Viridiplantae</taxon>
        <taxon>Streptophyta</taxon>
        <taxon>Embryophyta</taxon>
        <taxon>Tracheophyta</taxon>
        <taxon>Spermatophyta</taxon>
        <taxon>Magnoliopsida</taxon>
        <taxon>eudicotyledons</taxon>
        <taxon>Gunneridae</taxon>
        <taxon>Pentapetalae</taxon>
        <taxon>rosids</taxon>
        <taxon>fabids</taxon>
        <taxon>Rosales</taxon>
        <taxon>Rosaceae</taxon>
        <taxon>Rosoideae</taxon>
        <taxon>Rosoideae incertae sedis</taxon>
        <taxon>Rubus</taxon>
    </lineage>
</organism>
<dbReference type="Pfam" id="PF00564">
    <property type="entry name" value="PB1"/>
    <property type="match status" value="1"/>
</dbReference>
<dbReference type="InterPro" id="IPR053793">
    <property type="entry name" value="PB1-like"/>
</dbReference>
<gene>
    <name evidence="3" type="ORF">M0R45_024032</name>
</gene>
<dbReference type="SMART" id="SM00666">
    <property type="entry name" value="PB1"/>
    <property type="match status" value="1"/>
</dbReference>
<evidence type="ECO:0000256" key="1">
    <source>
        <dbReference type="ARBA" id="ARBA00011726"/>
    </source>
</evidence>